<sequence length="227" mass="22349">MNGEITRRPARLSAALSLFAAALSVSLVNTGASTGTFVAVVGLVVAMEGAHQFRTGQRLLGTAGLLVGVLVAAGGAGLAVSSATGQSQLIEAGLGLFGVFCLGLGVLPLRGAGSRGLSKLGCASVLLAVVAGGLFQTADAVALLVACAALVVSWDAAENSVTVGEQLGREAKTWTVEAAHFSGTALVGGVAVGAGLVVRDLGTPGLPLHAVAFVLVALVFLTLALHD</sequence>
<proteinExistence type="predicted"/>
<keyword evidence="1" id="KW-1133">Transmembrane helix</keyword>
<dbReference type="Pfam" id="PF24363">
    <property type="entry name" value="DUF7519"/>
    <property type="match status" value="1"/>
</dbReference>
<feature type="transmembrane region" description="Helical" evidence="1">
    <location>
        <begin position="140"/>
        <end position="157"/>
    </location>
</feature>
<reference evidence="3" key="1">
    <citation type="journal article" date="2015" name="J. Biotechnol.">
        <title>Complete genome sequence of Haloferax gibbonsii strain ARA6, a potential producer of polyhydroxyalkanoates and halocins isolated from Araruama, Rio de Janeiro, Brasil.</title>
        <authorList>
            <person name="Pinto L.H."/>
            <person name="D'Alincourt Carvalho-Assef A.P."/>
            <person name="Vieira R.P."/>
            <person name="Clementino M.M."/>
            <person name="Albano R.M."/>
        </authorList>
    </citation>
    <scope>NUCLEOTIDE SEQUENCE [LARGE SCALE GENOMIC DNA]</scope>
    <source>
        <strain evidence="3">ARA6</strain>
        <plasmid evidence="3">Plasmid pHG2</plasmid>
    </source>
</reference>
<dbReference type="EMBL" id="CP011949">
    <property type="protein sequence ID" value="AKU09785.1"/>
    <property type="molecule type" value="Genomic_DNA"/>
</dbReference>
<evidence type="ECO:0000313" key="3">
    <source>
        <dbReference type="Proteomes" id="UP000066124"/>
    </source>
</evidence>
<feature type="transmembrane region" description="Helical" evidence="1">
    <location>
        <begin position="34"/>
        <end position="51"/>
    </location>
</feature>
<feature type="transmembrane region" description="Helical" evidence="1">
    <location>
        <begin position="204"/>
        <end position="225"/>
    </location>
</feature>
<protein>
    <submittedName>
        <fullName evidence="2">Uncharacterized protein</fullName>
    </submittedName>
</protein>
<keyword evidence="2" id="KW-0614">Plasmid</keyword>
<name>A0A0K1IZQ9_HALGI</name>
<feature type="transmembrane region" description="Helical" evidence="1">
    <location>
        <begin position="89"/>
        <end position="109"/>
    </location>
</feature>
<geneLocation type="plasmid" evidence="2 3">
    <name>pHG2</name>
</geneLocation>
<dbReference type="KEGG" id="hgi:ABY42_18480"/>
<keyword evidence="1" id="KW-0812">Transmembrane</keyword>
<dbReference type="GeneID" id="25247980"/>
<organism evidence="2 3">
    <name type="scientific">Haloferax gibbonsii</name>
    <dbReference type="NCBI Taxonomy" id="35746"/>
    <lineage>
        <taxon>Archaea</taxon>
        <taxon>Methanobacteriati</taxon>
        <taxon>Methanobacteriota</taxon>
        <taxon>Stenosarchaea group</taxon>
        <taxon>Halobacteria</taxon>
        <taxon>Halobacteriales</taxon>
        <taxon>Haloferacaceae</taxon>
        <taxon>Haloferax</taxon>
    </lineage>
</organism>
<dbReference type="InterPro" id="IPR055941">
    <property type="entry name" value="DUF7519"/>
</dbReference>
<evidence type="ECO:0000313" key="2">
    <source>
        <dbReference type="EMBL" id="AKU09785.1"/>
    </source>
</evidence>
<accession>A0A0K1IZQ9</accession>
<dbReference type="AlphaFoldDB" id="A0A0K1IZQ9"/>
<keyword evidence="1" id="KW-0472">Membrane</keyword>
<dbReference type="PATRIC" id="fig|35746.4.peg.4051"/>
<feature type="transmembrane region" description="Helical" evidence="1">
    <location>
        <begin position="178"/>
        <end position="198"/>
    </location>
</feature>
<gene>
    <name evidence="2" type="ORF">ABY42_18480</name>
</gene>
<dbReference type="Proteomes" id="UP000066124">
    <property type="component" value="Plasmid pHG2"/>
</dbReference>
<feature type="transmembrane region" description="Helical" evidence="1">
    <location>
        <begin position="63"/>
        <end position="83"/>
    </location>
</feature>
<dbReference type="RefSeq" id="WP_050460408.1">
    <property type="nucleotide sequence ID" value="NZ_CP011949.1"/>
</dbReference>
<evidence type="ECO:0000256" key="1">
    <source>
        <dbReference type="SAM" id="Phobius"/>
    </source>
</evidence>